<evidence type="ECO:0008006" key="3">
    <source>
        <dbReference type="Google" id="ProtNLM"/>
    </source>
</evidence>
<organism evidence="1 2">
    <name type="scientific">Sphaerotilus mobilis</name>
    <dbReference type="NCBI Taxonomy" id="47994"/>
    <lineage>
        <taxon>Bacteria</taxon>
        <taxon>Pseudomonadati</taxon>
        <taxon>Pseudomonadota</taxon>
        <taxon>Betaproteobacteria</taxon>
        <taxon>Burkholderiales</taxon>
        <taxon>Sphaerotilaceae</taxon>
        <taxon>Sphaerotilus</taxon>
    </lineage>
</organism>
<protein>
    <recommendedName>
        <fullName evidence="3">DUF192 domain-containing protein</fullName>
    </recommendedName>
</protein>
<reference evidence="1 2" key="1">
    <citation type="submission" date="2019-02" db="EMBL/GenBank/DDBJ databases">
        <title>Genomic Encyclopedia of Type Strains, Phase IV (KMG-IV): sequencing the most valuable type-strain genomes for metagenomic binning, comparative biology and taxonomic classification.</title>
        <authorList>
            <person name="Goeker M."/>
        </authorList>
    </citation>
    <scope>NUCLEOTIDE SEQUENCE [LARGE SCALE GENOMIC DNA]</scope>
    <source>
        <strain evidence="1 2">DSM 10617</strain>
    </source>
</reference>
<dbReference type="EMBL" id="SGWV01000014">
    <property type="protein sequence ID" value="RZS46723.1"/>
    <property type="molecule type" value="Genomic_DNA"/>
</dbReference>
<dbReference type="AlphaFoldDB" id="A0A4V2EUX5"/>
<evidence type="ECO:0000313" key="2">
    <source>
        <dbReference type="Proteomes" id="UP000293433"/>
    </source>
</evidence>
<sequence>MIQIKMTTPTGIKPPLYRTLHHALRHRLCGVTLSLLTLLALLAMSVAMPARAQVQQLPTIELSAGMHRIEAELAANSTQRQIGLMNRPSMPPNHGMLFVFDGPDMHCFWMRNTLLPLSIAFLADDGRIVNIADMQPQNDTSHCPREPVRYALEMNQGWFAKRGFKAGDKIGGGPFAKR</sequence>
<dbReference type="Pfam" id="PF02643">
    <property type="entry name" value="DUF192"/>
    <property type="match status" value="1"/>
</dbReference>
<name>A0A4V2EUX5_9BURK</name>
<gene>
    <name evidence="1" type="ORF">EV685_3980</name>
</gene>
<evidence type="ECO:0000313" key="1">
    <source>
        <dbReference type="EMBL" id="RZS46723.1"/>
    </source>
</evidence>
<proteinExistence type="predicted"/>
<dbReference type="PANTHER" id="PTHR37953:SF1">
    <property type="entry name" value="UPF0127 PROTEIN MJ1496"/>
    <property type="match status" value="1"/>
</dbReference>
<keyword evidence="2" id="KW-1185">Reference proteome</keyword>
<dbReference type="InterPro" id="IPR003795">
    <property type="entry name" value="DUF192"/>
</dbReference>
<accession>A0A4V2EUX5</accession>
<dbReference type="Gene3D" id="2.60.120.1140">
    <property type="entry name" value="Protein of unknown function DUF192"/>
    <property type="match status" value="1"/>
</dbReference>
<comment type="caution">
    <text evidence="1">The sequence shown here is derived from an EMBL/GenBank/DDBJ whole genome shotgun (WGS) entry which is preliminary data.</text>
</comment>
<dbReference type="Proteomes" id="UP000293433">
    <property type="component" value="Unassembled WGS sequence"/>
</dbReference>
<dbReference type="InterPro" id="IPR038695">
    <property type="entry name" value="Saro_0823-like_sf"/>
</dbReference>
<dbReference type="PANTHER" id="PTHR37953">
    <property type="entry name" value="UPF0127 PROTEIN MJ1496"/>
    <property type="match status" value="1"/>
</dbReference>